<dbReference type="InterPro" id="IPR050123">
    <property type="entry name" value="Prok_molybdopt-oxidoreductase"/>
</dbReference>
<dbReference type="Gene3D" id="3.40.228.10">
    <property type="entry name" value="Dimethylsulfoxide Reductase, domain 2"/>
    <property type="match status" value="1"/>
</dbReference>
<feature type="region of interest" description="Disordered" evidence="10">
    <location>
        <begin position="1"/>
        <end position="21"/>
    </location>
</feature>
<keyword evidence="5" id="KW-0500">Molybdenum</keyword>
<dbReference type="InterPro" id="IPR010046">
    <property type="entry name" value="Mopterin_OxRdtse_a_bac"/>
</dbReference>
<evidence type="ECO:0000313" key="12">
    <source>
        <dbReference type="EMBL" id="MDQ0444733.1"/>
    </source>
</evidence>
<evidence type="ECO:0000256" key="2">
    <source>
        <dbReference type="ARBA" id="ARBA00001966"/>
    </source>
</evidence>
<organism evidence="12 13">
    <name type="scientific">Methylobacterium persicinum</name>
    <dbReference type="NCBI Taxonomy" id="374426"/>
    <lineage>
        <taxon>Bacteria</taxon>
        <taxon>Pseudomonadati</taxon>
        <taxon>Pseudomonadota</taxon>
        <taxon>Alphaproteobacteria</taxon>
        <taxon>Hyphomicrobiales</taxon>
        <taxon>Methylobacteriaceae</taxon>
        <taxon>Methylobacterium</taxon>
    </lineage>
</organism>
<dbReference type="InterPro" id="IPR041953">
    <property type="entry name" value="YdeP_MopB"/>
</dbReference>
<evidence type="ECO:0000256" key="3">
    <source>
        <dbReference type="ARBA" id="ARBA00010312"/>
    </source>
</evidence>
<comment type="similarity">
    <text evidence="3">Belongs to the prokaryotic molybdopterin-containing oxidoreductase family.</text>
</comment>
<dbReference type="CDD" id="cd02767">
    <property type="entry name" value="MopB_ydeP"/>
    <property type="match status" value="1"/>
</dbReference>
<dbReference type="PANTHER" id="PTHR43105:SF4">
    <property type="entry name" value="PROTEIN YDEP"/>
    <property type="match status" value="1"/>
</dbReference>
<dbReference type="EMBL" id="JAUSVV010000015">
    <property type="protein sequence ID" value="MDQ0444733.1"/>
    <property type="molecule type" value="Genomic_DNA"/>
</dbReference>
<gene>
    <name evidence="12" type="ORF">QO016_004255</name>
</gene>
<evidence type="ECO:0000313" key="13">
    <source>
        <dbReference type="Proteomes" id="UP001236369"/>
    </source>
</evidence>
<evidence type="ECO:0000256" key="9">
    <source>
        <dbReference type="ARBA" id="ARBA00023014"/>
    </source>
</evidence>
<evidence type="ECO:0000256" key="1">
    <source>
        <dbReference type="ARBA" id="ARBA00001942"/>
    </source>
</evidence>
<dbReference type="NCBIfam" id="TIGR01701">
    <property type="entry name" value="Fdhalpha-like"/>
    <property type="match status" value="1"/>
</dbReference>
<dbReference type="Pfam" id="PF00384">
    <property type="entry name" value="Molybdopterin"/>
    <property type="match status" value="1"/>
</dbReference>
<keyword evidence="7" id="KW-0560">Oxidoreductase</keyword>
<dbReference type="SUPFAM" id="SSF50692">
    <property type="entry name" value="ADC-like"/>
    <property type="match status" value="1"/>
</dbReference>
<feature type="compositionally biased region" description="Basic and acidic residues" evidence="10">
    <location>
        <begin position="1"/>
        <end position="18"/>
    </location>
</feature>
<dbReference type="Proteomes" id="UP001236369">
    <property type="component" value="Unassembled WGS sequence"/>
</dbReference>
<sequence>MDKTISQDDAPREVRIEPYEGPAGGWGSARSLVEILTREGVPVTGAAMLTKQNKPGGFMCTSCAWAKPAKPLTFEYCENGAKATAWEQTRRRATPDLFAQHTVTDLLGWSDYALEEAGRLTHPMRYDHASDRYRPCTWEEAYAEIGRELKGLDPKSVVFYASGRASLEASYMYALLARLYGNNNLPDSSNMCHEPTSVALPQSIGSPVGTVRLEDFEQTDLLLFFGQNVGSNSPRMLHPLQEARRRGASIIAFNPLKERGLERFTDPQSPMEMLTRSSTRISTQYHQVKAGGDLAAITGICKALIAADRDAKEAGRPAVLDHAFITEHTHGLDEFVRFCDGQDWAALERRSGLSRHALEGTAAVYARARAVIGVYGMGLTQHRRGTETVRMLANLLLLRGNIGKPGAGICPVRGHSNVQGQRTVGITEKPELAPMDKLRELYGFEPPMEKGLNTVEACEGVLDGSVRAFIGLGGNFLRAVPDTSVMEPAWRRQRLTVQIATKLNRSHLVNGEVAYLLPCLGRIEIDRQATGPQSVSMEDSTARFHGSRGVADPVSPQLRSEPAIIAGIAKATVPANPRIDWDAWVGDYAKVRRAIEATYPKVFHDLDGRMFDPGGLAKPLPARERRWETDTGKANFAVPGGLEADPDLPERGGEILDLITLRSNDQFNTTVYGYHDRFRGIDGTRDVLFMNRADIGRLGLRDGAQAAVETVSDDGVSRRLGGLRVVAYDIPEGNCAGYYPEMNVLLPLWHHDAQTKTPAAKSIAVRIAAEG</sequence>
<reference evidence="12 13" key="1">
    <citation type="submission" date="2023-07" db="EMBL/GenBank/DDBJ databases">
        <title>Genomic Encyclopedia of Type Strains, Phase IV (KMG-IV): sequencing the most valuable type-strain genomes for metagenomic binning, comparative biology and taxonomic classification.</title>
        <authorList>
            <person name="Goeker M."/>
        </authorList>
    </citation>
    <scope>NUCLEOTIDE SEQUENCE [LARGE SCALE GENOMIC DNA]</scope>
    <source>
        <strain evidence="12 13">DSM 19562</strain>
    </source>
</reference>
<dbReference type="InterPro" id="IPR006656">
    <property type="entry name" value="Mopterin_OxRdtase"/>
</dbReference>
<comment type="cofactor">
    <cofactor evidence="1">
        <name>Mo-bis(molybdopterin guanine dinucleotide)</name>
        <dbReference type="ChEBI" id="CHEBI:60539"/>
    </cofactor>
</comment>
<evidence type="ECO:0000256" key="8">
    <source>
        <dbReference type="ARBA" id="ARBA00023004"/>
    </source>
</evidence>
<evidence type="ECO:0000256" key="7">
    <source>
        <dbReference type="ARBA" id="ARBA00023002"/>
    </source>
</evidence>
<comment type="cofactor">
    <cofactor evidence="2">
        <name>[4Fe-4S] cluster</name>
        <dbReference type="ChEBI" id="CHEBI:49883"/>
    </cofactor>
</comment>
<dbReference type="RefSeq" id="WP_238250863.1">
    <property type="nucleotide sequence ID" value="NZ_BPQX01000045.1"/>
</dbReference>
<dbReference type="PIRSF" id="PIRSF000144">
    <property type="entry name" value="CbbBc"/>
    <property type="match status" value="1"/>
</dbReference>
<keyword evidence="13" id="KW-1185">Reference proteome</keyword>
<accession>A0ABU0HSB9</accession>
<evidence type="ECO:0000259" key="11">
    <source>
        <dbReference type="Pfam" id="PF00384"/>
    </source>
</evidence>
<feature type="domain" description="Molybdopterin oxidoreductase" evidence="11">
    <location>
        <begin position="119"/>
        <end position="420"/>
    </location>
</feature>
<evidence type="ECO:0000256" key="6">
    <source>
        <dbReference type="ARBA" id="ARBA00022723"/>
    </source>
</evidence>
<name>A0ABU0HSB9_9HYPH</name>
<dbReference type="InterPro" id="IPR009010">
    <property type="entry name" value="Asp_de-COase-like_dom_sf"/>
</dbReference>
<keyword evidence="9" id="KW-0411">Iron-sulfur</keyword>
<dbReference type="Gene3D" id="3.40.50.740">
    <property type="match status" value="1"/>
</dbReference>
<dbReference type="CDD" id="cd02787">
    <property type="entry name" value="MopB_CT_ydeP"/>
    <property type="match status" value="1"/>
</dbReference>
<evidence type="ECO:0000256" key="10">
    <source>
        <dbReference type="SAM" id="MobiDB-lite"/>
    </source>
</evidence>
<keyword evidence="8" id="KW-0408">Iron</keyword>
<keyword evidence="4" id="KW-0004">4Fe-4S</keyword>
<keyword evidence="6" id="KW-0479">Metal-binding</keyword>
<comment type="caution">
    <text evidence="12">The sequence shown here is derived from an EMBL/GenBank/DDBJ whole genome shotgun (WGS) entry which is preliminary data.</text>
</comment>
<proteinExistence type="inferred from homology"/>
<dbReference type="PANTHER" id="PTHR43105">
    <property type="entry name" value="RESPIRATORY NITRATE REDUCTASE"/>
    <property type="match status" value="1"/>
</dbReference>
<protein>
    <submittedName>
        <fullName evidence="12">Molybdopterin-dependent oxidoreductase alpha subunit</fullName>
    </submittedName>
</protein>
<dbReference type="SUPFAM" id="SSF53706">
    <property type="entry name" value="Formate dehydrogenase/DMSO reductase, domains 1-3"/>
    <property type="match status" value="1"/>
</dbReference>
<evidence type="ECO:0000256" key="5">
    <source>
        <dbReference type="ARBA" id="ARBA00022505"/>
    </source>
</evidence>
<dbReference type="InterPro" id="IPR037951">
    <property type="entry name" value="MopB_CT_YdeP"/>
</dbReference>
<evidence type="ECO:0000256" key="4">
    <source>
        <dbReference type="ARBA" id="ARBA00022485"/>
    </source>
</evidence>